<dbReference type="AlphaFoldDB" id="A0A538SL05"/>
<dbReference type="GO" id="GO:0030246">
    <property type="term" value="F:carbohydrate binding"/>
    <property type="evidence" value="ECO:0007669"/>
    <property type="project" value="InterPro"/>
</dbReference>
<sequence>MSSRPARQGVAWIALALALATPAVAQQKPEIPSSAPAPATGRIVGRVIERGKDPVAFANVIVLGGRQGTMTDDDGNFVLDR</sequence>
<dbReference type="Proteomes" id="UP000320184">
    <property type="component" value="Unassembled WGS sequence"/>
</dbReference>
<organism evidence="2 3">
    <name type="scientific">Eiseniibacteriota bacterium</name>
    <dbReference type="NCBI Taxonomy" id="2212470"/>
    <lineage>
        <taxon>Bacteria</taxon>
        <taxon>Candidatus Eiseniibacteriota</taxon>
    </lineage>
</organism>
<keyword evidence="2" id="KW-0645">Protease</keyword>
<name>A0A538SL05_UNCEI</name>
<reference evidence="2 3" key="1">
    <citation type="journal article" date="2019" name="Nat. Microbiol.">
        <title>Mediterranean grassland soil C-N compound turnover is dependent on rainfall and depth, and is mediated by genomically divergent microorganisms.</title>
        <authorList>
            <person name="Diamond S."/>
            <person name="Andeer P.F."/>
            <person name="Li Z."/>
            <person name="Crits-Christoph A."/>
            <person name="Burstein D."/>
            <person name="Anantharaman K."/>
            <person name="Lane K.R."/>
            <person name="Thomas B.C."/>
            <person name="Pan C."/>
            <person name="Northen T.R."/>
            <person name="Banfield J.F."/>
        </authorList>
    </citation>
    <scope>NUCLEOTIDE SEQUENCE [LARGE SCALE GENOMIC DNA]</scope>
    <source>
        <strain evidence="2">WS_3</strain>
    </source>
</reference>
<feature type="signal peptide" evidence="1">
    <location>
        <begin position="1"/>
        <end position="25"/>
    </location>
</feature>
<keyword evidence="1" id="KW-0732">Signal</keyword>
<comment type="caution">
    <text evidence="2">The sequence shown here is derived from an EMBL/GenBank/DDBJ whole genome shotgun (WGS) entry which is preliminary data.</text>
</comment>
<dbReference type="GO" id="GO:0004180">
    <property type="term" value="F:carboxypeptidase activity"/>
    <property type="evidence" value="ECO:0007669"/>
    <property type="project" value="UniProtKB-KW"/>
</dbReference>
<feature type="non-terminal residue" evidence="2">
    <location>
        <position position="81"/>
    </location>
</feature>
<evidence type="ECO:0000256" key="1">
    <source>
        <dbReference type="SAM" id="SignalP"/>
    </source>
</evidence>
<dbReference type="EMBL" id="VBOT01000047">
    <property type="protein sequence ID" value="TMQ52042.1"/>
    <property type="molecule type" value="Genomic_DNA"/>
</dbReference>
<gene>
    <name evidence="2" type="ORF">E6K73_03945</name>
</gene>
<accession>A0A538SL05</accession>
<keyword evidence="2" id="KW-0378">Hydrolase</keyword>
<keyword evidence="2" id="KW-0121">Carboxypeptidase</keyword>
<dbReference type="SUPFAM" id="SSF49452">
    <property type="entry name" value="Starch-binding domain-like"/>
    <property type="match status" value="1"/>
</dbReference>
<evidence type="ECO:0000313" key="2">
    <source>
        <dbReference type="EMBL" id="TMQ52042.1"/>
    </source>
</evidence>
<dbReference type="InterPro" id="IPR013784">
    <property type="entry name" value="Carb-bd-like_fold"/>
</dbReference>
<protein>
    <submittedName>
        <fullName evidence="2">Carboxypeptidase-like regulatory domain-containing protein</fullName>
    </submittedName>
</protein>
<feature type="chain" id="PRO_5021950486" evidence="1">
    <location>
        <begin position="26"/>
        <end position="81"/>
    </location>
</feature>
<evidence type="ECO:0000313" key="3">
    <source>
        <dbReference type="Proteomes" id="UP000320184"/>
    </source>
</evidence>
<proteinExistence type="predicted"/>